<proteinExistence type="inferred from homology"/>
<reference evidence="8 9" key="2">
    <citation type="journal article" date="2011" name="J. Bacteriol.">
        <title>Genome Sequence of Kosmotoga olearia Strain TBF 19.5.1, a Thermophilic Bacterium with a Wide Growth Temperature Range, Isolated from the Troll B Oil Platform in the North Sea.</title>
        <authorList>
            <person name="Swithers K.S."/>
            <person name="Dipippo J.L."/>
            <person name="Bruce D.C."/>
            <person name="Detter C."/>
            <person name="Tapia R."/>
            <person name="Han S."/>
            <person name="Goodwin L.A."/>
            <person name="Han J."/>
            <person name="Woyke T."/>
            <person name="Pitluck S."/>
            <person name="Pennacchio L."/>
            <person name="Nolan M."/>
            <person name="Mikhailova N."/>
            <person name="Land M.L."/>
            <person name="Nesbo C.L."/>
            <person name="Gogarten J.P."/>
            <person name="Noll K.M."/>
        </authorList>
    </citation>
    <scope>NUCLEOTIDE SEQUENCE [LARGE SCALE GENOMIC DNA]</scope>
    <source>
        <strain evidence="9">ATCC BAA-1733 / DSM 21960 / TBF 19.5.1</strain>
    </source>
</reference>
<evidence type="ECO:0000256" key="2">
    <source>
        <dbReference type="ARBA" id="ARBA00005262"/>
    </source>
</evidence>
<feature type="transmembrane region" description="Helical" evidence="7">
    <location>
        <begin position="78"/>
        <end position="98"/>
    </location>
</feature>
<dbReference type="PANTHER" id="PTHR43663">
    <property type="entry name" value="CHROMATE TRANSPORT PROTEIN-RELATED"/>
    <property type="match status" value="1"/>
</dbReference>
<comment type="similarity">
    <text evidence="2">Belongs to the chromate ion transporter (CHR) (TC 2.A.51) family.</text>
</comment>
<dbReference type="Proteomes" id="UP000002382">
    <property type="component" value="Chromosome"/>
</dbReference>
<dbReference type="InterPro" id="IPR052518">
    <property type="entry name" value="CHR_Transporter"/>
</dbReference>
<evidence type="ECO:0000256" key="5">
    <source>
        <dbReference type="ARBA" id="ARBA00022989"/>
    </source>
</evidence>
<keyword evidence="9" id="KW-1185">Reference proteome</keyword>
<dbReference type="PANTHER" id="PTHR43663:SF1">
    <property type="entry name" value="CHROMATE TRANSPORTER"/>
    <property type="match status" value="1"/>
</dbReference>
<feature type="transmembrane region" description="Helical" evidence="7">
    <location>
        <begin position="110"/>
        <end position="130"/>
    </location>
</feature>
<evidence type="ECO:0000313" key="9">
    <source>
        <dbReference type="Proteomes" id="UP000002382"/>
    </source>
</evidence>
<sequence>MNAFGLFLTFSKISLLTVGGGYAMIPVIREQLVVKRGLISDSEFLDAVVRAQSVPGAIAVNLSLIIGKRIAGIPGSIGSLLGVVVPPFLVILLIAMIFTEFVSTPVFSGFLKGVRIGITAALIILSFSLIKESTKQIKTLVTIAVFAFAIVIFQLPSFWGLLLCGALIYIFHGGKR</sequence>
<dbReference type="HOGENOM" id="CLU_018106_1_2_0"/>
<accession>C5CE50</accession>
<evidence type="ECO:0000256" key="6">
    <source>
        <dbReference type="ARBA" id="ARBA00023136"/>
    </source>
</evidence>
<dbReference type="Pfam" id="PF02417">
    <property type="entry name" value="Chromate_transp"/>
    <property type="match status" value="1"/>
</dbReference>
<dbReference type="EMBL" id="CP001634">
    <property type="protein sequence ID" value="ACR79158.1"/>
    <property type="molecule type" value="Genomic_DNA"/>
</dbReference>
<dbReference type="OrthoDB" id="9788907at2"/>
<dbReference type="AlphaFoldDB" id="C5CE50"/>
<dbReference type="GO" id="GO:0015109">
    <property type="term" value="F:chromate transmembrane transporter activity"/>
    <property type="evidence" value="ECO:0007669"/>
    <property type="project" value="InterPro"/>
</dbReference>
<keyword evidence="5 7" id="KW-1133">Transmembrane helix</keyword>
<dbReference type="GO" id="GO:0005886">
    <property type="term" value="C:plasma membrane"/>
    <property type="evidence" value="ECO:0007669"/>
    <property type="project" value="UniProtKB-SubCell"/>
</dbReference>
<gene>
    <name evidence="8" type="ordered locus">Kole_0435</name>
</gene>
<protein>
    <submittedName>
        <fullName evidence="8">Chromate transporter</fullName>
    </submittedName>
</protein>
<evidence type="ECO:0000256" key="3">
    <source>
        <dbReference type="ARBA" id="ARBA00022475"/>
    </source>
</evidence>
<evidence type="ECO:0000256" key="1">
    <source>
        <dbReference type="ARBA" id="ARBA00004651"/>
    </source>
</evidence>
<keyword evidence="4 7" id="KW-0812">Transmembrane</keyword>
<keyword evidence="6 7" id="KW-0472">Membrane</keyword>
<reference evidence="8 9" key="1">
    <citation type="submission" date="2009-06" db="EMBL/GenBank/DDBJ databases">
        <title>Complete sequence of Thermotogales bacterium TBF 19.5.1.</title>
        <authorList>
            <consortium name="US DOE Joint Genome Institute"/>
            <person name="Lucas S."/>
            <person name="Copeland A."/>
            <person name="Lapidus A."/>
            <person name="Glavina del Rio T."/>
            <person name="Tice H."/>
            <person name="Bruce D."/>
            <person name="Goodwin L."/>
            <person name="Pitluck S."/>
            <person name="Chertkov O."/>
            <person name="Brettin T."/>
            <person name="Detter J.C."/>
            <person name="Han C."/>
            <person name="Schmutz J."/>
            <person name="Larimer F."/>
            <person name="Land M."/>
            <person name="Hauser L."/>
            <person name="Kyrpides N."/>
            <person name="Ovchinnikova G."/>
            <person name="Noll K."/>
        </authorList>
    </citation>
    <scope>NUCLEOTIDE SEQUENCE [LARGE SCALE GENOMIC DNA]</scope>
    <source>
        <strain evidence="9">ATCC BAA-1733 / DSM 21960 / TBF 19.5.1</strain>
    </source>
</reference>
<name>C5CE50_KOSOT</name>
<dbReference type="eggNOG" id="COG2059">
    <property type="taxonomic scope" value="Bacteria"/>
</dbReference>
<dbReference type="RefSeq" id="WP_012744945.1">
    <property type="nucleotide sequence ID" value="NC_012785.1"/>
</dbReference>
<dbReference type="KEGG" id="kol:Kole_0435"/>
<evidence type="ECO:0000313" key="8">
    <source>
        <dbReference type="EMBL" id="ACR79158.1"/>
    </source>
</evidence>
<organism evidence="8 9">
    <name type="scientific">Kosmotoga olearia (strain ATCC BAA-1733 / DSM 21960 / TBF 19.5.1)</name>
    <dbReference type="NCBI Taxonomy" id="521045"/>
    <lineage>
        <taxon>Bacteria</taxon>
        <taxon>Thermotogati</taxon>
        <taxon>Thermotogota</taxon>
        <taxon>Thermotogae</taxon>
        <taxon>Kosmotogales</taxon>
        <taxon>Kosmotogaceae</taxon>
        <taxon>Kosmotoga</taxon>
    </lineage>
</organism>
<evidence type="ECO:0000256" key="4">
    <source>
        <dbReference type="ARBA" id="ARBA00022692"/>
    </source>
</evidence>
<feature type="transmembrane region" description="Helical" evidence="7">
    <location>
        <begin position="142"/>
        <end position="171"/>
    </location>
</feature>
<dbReference type="STRING" id="521045.Kole_0435"/>
<evidence type="ECO:0000256" key="7">
    <source>
        <dbReference type="SAM" id="Phobius"/>
    </source>
</evidence>
<dbReference type="InterPro" id="IPR003370">
    <property type="entry name" value="Chromate_transpt"/>
</dbReference>
<keyword evidence="3" id="KW-1003">Cell membrane</keyword>
<comment type="subcellular location">
    <subcellularLocation>
        <location evidence="1">Cell membrane</location>
        <topology evidence="1">Multi-pass membrane protein</topology>
    </subcellularLocation>
</comment>